<organism evidence="2 3">
    <name type="scientific">Blastococcus jejuensis</name>
    <dbReference type="NCBI Taxonomy" id="351224"/>
    <lineage>
        <taxon>Bacteria</taxon>
        <taxon>Bacillati</taxon>
        <taxon>Actinomycetota</taxon>
        <taxon>Actinomycetes</taxon>
        <taxon>Geodermatophilales</taxon>
        <taxon>Geodermatophilaceae</taxon>
        <taxon>Blastococcus</taxon>
    </lineage>
</organism>
<evidence type="ECO:0000313" key="3">
    <source>
        <dbReference type="Proteomes" id="UP001499924"/>
    </source>
</evidence>
<accession>A0ABP6NQM9</accession>
<dbReference type="RefSeq" id="WP_344686805.1">
    <property type="nucleotide sequence ID" value="NZ_BAAAVV010000001.1"/>
</dbReference>
<protein>
    <recommendedName>
        <fullName evidence="4">Secreted protein</fullName>
    </recommendedName>
</protein>
<feature type="region of interest" description="Disordered" evidence="1">
    <location>
        <begin position="22"/>
        <end position="54"/>
    </location>
</feature>
<gene>
    <name evidence="2" type="ORF">GCM10010531_03860</name>
</gene>
<evidence type="ECO:0000313" key="2">
    <source>
        <dbReference type="EMBL" id="GAA3155781.1"/>
    </source>
</evidence>
<evidence type="ECO:0008006" key="4">
    <source>
        <dbReference type="Google" id="ProtNLM"/>
    </source>
</evidence>
<evidence type="ECO:0000256" key="1">
    <source>
        <dbReference type="SAM" id="MobiDB-lite"/>
    </source>
</evidence>
<dbReference type="EMBL" id="BAAAVV010000001">
    <property type="protein sequence ID" value="GAA3155781.1"/>
    <property type="molecule type" value="Genomic_DNA"/>
</dbReference>
<sequence length="71" mass="7873">MIVPVLLVVAVIVVVLILRATKNPGGLGSGPRPMRRPRPQRPARPLAPDDDPEFLRELERRARRDDGSKNA</sequence>
<dbReference type="Proteomes" id="UP001499924">
    <property type="component" value="Unassembled WGS sequence"/>
</dbReference>
<comment type="caution">
    <text evidence="2">The sequence shown here is derived from an EMBL/GenBank/DDBJ whole genome shotgun (WGS) entry which is preliminary data.</text>
</comment>
<proteinExistence type="predicted"/>
<name>A0ABP6NQM9_9ACTN</name>
<keyword evidence="3" id="KW-1185">Reference proteome</keyword>
<reference evidence="3" key="1">
    <citation type="journal article" date="2019" name="Int. J. Syst. Evol. Microbiol.">
        <title>The Global Catalogue of Microorganisms (GCM) 10K type strain sequencing project: providing services to taxonomists for standard genome sequencing and annotation.</title>
        <authorList>
            <consortium name="The Broad Institute Genomics Platform"/>
            <consortium name="The Broad Institute Genome Sequencing Center for Infectious Disease"/>
            <person name="Wu L."/>
            <person name="Ma J."/>
        </authorList>
    </citation>
    <scope>NUCLEOTIDE SEQUENCE [LARGE SCALE GENOMIC DNA]</scope>
    <source>
        <strain evidence="3">JCM 15614</strain>
    </source>
</reference>